<comment type="caution">
    <text evidence="1">The sequence shown here is derived from an EMBL/GenBank/DDBJ whole genome shotgun (WGS) entry which is preliminary data.</text>
</comment>
<keyword evidence="2" id="KW-1185">Reference proteome</keyword>
<protein>
    <submittedName>
        <fullName evidence="1">Uncharacterized protein</fullName>
    </submittedName>
</protein>
<dbReference type="Proteomes" id="UP001632037">
    <property type="component" value="Unassembled WGS sequence"/>
</dbReference>
<name>A0ABD3EQD3_9STRA</name>
<accession>A0ABD3EQD3</accession>
<proteinExistence type="predicted"/>
<reference evidence="1 2" key="1">
    <citation type="submission" date="2024-09" db="EMBL/GenBank/DDBJ databases">
        <title>Genome sequencing and assembly of Phytophthora oleae, isolate VK10A, causative agent of rot of olive drupes.</title>
        <authorList>
            <person name="Conti Taguali S."/>
            <person name="Riolo M."/>
            <person name="La Spada F."/>
            <person name="Cacciola S.O."/>
            <person name="Dionisio G."/>
        </authorList>
    </citation>
    <scope>NUCLEOTIDE SEQUENCE [LARGE SCALE GENOMIC DNA]</scope>
    <source>
        <strain evidence="1 2">VK10A</strain>
    </source>
</reference>
<organism evidence="1 2">
    <name type="scientific">Phytophthora oleae</name>
    <dbReference type="NCBI Taxonomy" id="2107226"/>
    <lineage>
        <taxon>Eukaryota</taxon>
        <taxon>Sar</taxon>
        <taxon>Stramenopiles</taxon>
        <taxon>Oomycota</taxon>
        <taxon>Peronosporomycetes</taxon>
        <taxon>Peronosporales</taxon>
        <taxon>Peronosporaceae</taxon>
        <taxon>Phytophthora</taxon>
    </lineage>
</organism>
<dbReference type="AlphaFoldDB" id="A0ABD3EQD3"/>
<sequence>MKQQQEWLSRMEQAQLEFLARASLESMERERRRQQRDLEARREIPTLTDRLLEFENVWLEAQRRADDFEERTSLVSDSKRRYRDLTSELETLKINVCKRRLLTAGDSRRPSPNAHAWQTR</sequence>
<dbReference type="EMBL" id="JBIMZQ010000084">
    <property type="protein sequence ID" value="KAL3656360.1"/>
    <property type="molecule type" value="Genomic_DNA"/>
</dbReference>
<evidence type="ECO:0000313" key="2">
    <source>
        <dbReference type="Proteomes" id="UP001632037"/>
    </source>
</evidence>
<evidence type="ECO:0000313" key="1">
    <source>
        <dbReference type="EMBL" id="KAL3656360.1"/>
    </source>
</evidence>
<gene>
    <name evidence="1" type="ORF">V7S43_018804</name>
</gene>